<reference evidence="1" key="1">
    <citation type="submission" date="2009-10" db="EMBL/GenBank/DDBJ databases">
        <title>The genome sequence of Streptomyces sviceus strain ATCC 29083.</title>
        <authorList>
            <consortium name="The Broad Institute Genome Sequencing Platform"/>
            <consortium name="Broad Institute Microbial Sequencing Center"/>
            <person name="Fischbach M."/>
            <person name="Godfrey P."/>
            <person name="Ward D."/>
            <person name="Young S."/>
            <person name="Zeng Q."/>
            <person name="Koehrsen M."/>
            <person name="Alvarado L."/>
            <person name="Berlin A.M."/>
            <person name="Bochicchio J."/>
            <person name="Borenstein D."/>
            <person name="Chapman S.B."/>
            <person name="Chen Z."/>
            <person name="Engels R."/>
            <person name="Freedman E."/>
            <person name="Gellesch M."/>
            <person name="Goldberg J."/>
            <person name="Griggs A."/>
            <person name="Gujja S."/>
            <person name="Heilman E.R."/>
            <person name="Heiman D.I."/>
            <person name="Hepburn T.A."/>
            <person name="Howarth C."/>
            <person name="Jen D."/>
            <person name="Larson L."/>
            <person name="Lewis B."/>
            <person name="Mehta T."/>
            <person name="Park D."/>
            <person name="Pearson M."/>
            <person name="Richards J."/>
            <person name="Roberts A."/>
            <person name="Saif S."/>
            <person name="Shea T.D."/>
            <person name="Shenoy N."/>
            <person name="Sisk P."/>
            <person name="Stolte C."/>
            <person name="Sykes S.N."/>
            <person name="Thomson T."/>
            <person name="Walk T."/>
            <person name="White J."/>
            <person name="Yandava C."/>
            <person name="Straight P."/>
            <person name="Clardy J."/>
            <person name="Hung D."/>
            <person name="Kolter R."/>
            <person name="Mekalanos J."/>
            <person name="Walker S."/>
            <person name="Walsh C.T."/>
            <person name="Wieland-Brown L.C."/>
            <person name="Haas B."/>
            <person name="Nusbaum C."/>
            <person name="Birren B."/>
        </authorList>
    </citation>
    <scope>NUCLEOTIDE SEQUENCE [LARGE SCALE GENOMIC DNA]</scope>
    <source>
        <strain evidence="1">ATCC 29083</strain>
    </source>
</reference>
<evidence type="ECO:0000313" key="2">
    <source>
        <dbReference type="Proteomes" id="UP000002785"/>
    </source>
</evidence>
<gene>
    <name evidence="1" type="ORF">SSEG_11150</name>
</gene>
<dbReference type="AlphaFoldDB" id="D6XAW5"/>
<organism evidence="1 2">
    <name type="scientific">Streptomyces sviceus (strain ATCC 29083 / DSM 924 / JCM 4929 / NBRC 13980 / NCIMB 11184 / NRRL 5439 / UC 5370)</name>
    <dbReference type="NCBI Taxonomy" id="463191"/>
    <lineage>
        <taxon>Bacteria</taxon>
        <taxon>Bacillati</taxon>
        <taxon>Actinomycetota</taxon>
        <taxon>Actinomycetes</taxon>
        <taxon>Kitasatosporales</taxon>
        <taxon>Streptomycetaceae</taxon>
        <taxon>Streptomyces</taxon>
    </lineage>
</organism>
<sequence length="76" mass="8366">MAAQGRSSRSRALAPTVEGLGEADFGRCRESWSQLRTSPEPPYVIDFGRDREYVVDDVHHAGGEPRGLCMTMRGDA</sequence>
<dbReference type="HOGENOM" id="CLU_2653064_0_0_11"/>
<dbReference type="Proteomes" id="UP000002785">
    <property type="component" value="Chromosome"/>
</dbReference>
<keyword evidence="2" id="KW-1185">Reference proteome</keyword>
<evidence type="ECO:0000313" key="1">
    <source>
        <dbReference type="EMBL" id="EFH28900.1"/>
    </source>
</evidence>
<name>D6XAW5_STRX2</name>
<accession>D6XAW5</accession>
<proteinExistence type="predicted"/>
<protein>
    <submittedName>
        <fullName evidence="1">Uncharacterized protein</fullName>
    </submittedName>
</protein>
<dbReference type="EMBL" id="CM000951">
    <property type="protein sequence ID" value="EFH28900.1"/>
    <property type="molecule type" value="Genomic_DNA"/>
</dbReference>